<dbReference type="InterPro" id="IPR001841">
    <property type="entry name" value="Znf_RING"/>
</dbReference>
<organism evidence="6 7">
    <name type="scientific">Armillaria gallica</name>
    <name type="common">Bulbous honey fungus</name>
    <name type="synonym">Armillaria bulbosa</name>
    <dbReference type="NCBI Taxonomy" id="47427"/>
    <lineage>
        <taxon>Eukaryota</taxon>
        <taxon>Fungi</taxon>
        <taxon>Dikarya</taxon>
        <taxon>Basidiomycota</taxon>
        <taxon>Agaricomycotina</taxon>
        <taxon>Agaricomycetes</taxon>
        <taxon>Agaricomycetidae</taxon>
        <taxon>Agaricales</taxon>
        <taxon>Marasmiineae</taxon>
        <taxon>Physalacriaceae</taxon>
        <taxon>Armillaria</taxon>
    </lineage>
</organism>
<dbReference type="AlphaFoldDB" id="A0A2H3DYS6"/>
<dbReference type="STRING" id="47427.A0A2H3DYS6"/>
<dbReference type="Gene3D" id="3.30.40.10">
    <property type="entry name" value="Zinc/RING finger domain, C3HC4 (zinc finger)"/>
    <property type="match status" value="1"/>
</dbReference>
<sequence length="209" mass="23827">MALPTALPACSLPYLTAICWRIATQITVALPLGNAARHAGQAEDQLKHVEKQQAHDEDLFNAQWEENSSLRFRLARLQLREVLTDGGDNHQARLGEESLLCEFCFGTLCHTLMLRECGHSFCSPCLWLWFQREVESHPDVLRQLTCPECRVPVFFYLTINYRLQTAASQLSRVYPQSDCEGGLAHELGYHGPTSWAMFDRRLRNLVPNI</sequence>
<dbReference type="InterPro" id="IPR018957">
    <property type="entry name" value="Znf_C3HC4_RING-type"/>
</dbReference>
<dbReference type="InParanoid" id="A0A2H3DYS6"/>
<dbReference type="InterPro" id="IPR013083">
    <property type="entry name" value="Znf_RING/FYVE/PHD"/>
</dbReference>
<evidence type="ECO:0000313" key="7">
    <source>
        <dbReference type="Proteomes" id="UP000217790"/>
    </source>
</evidence>
<name>A0A2H3DYS6_ARMGA</name>
<evidence type="ECO:0000256" key="4">
    <source>
        <dbReference type="PROSITE-ProRule" id="PRU00175"/>
    </source>
</evidence>
<keyword evidence="1" id="KW-0479">Metal-binding</keyword>
<dbReference type="GO" id="GO:0008270">
    <property type="term" value="F:zinc ion binding"/>
    <property type="evidence" value="ECO:0007669"/>
    <property type="project" value="UniProtKB-KW"/>
</dbReference>
<accession>A0A2H3DYS6</accession>
<dbReference type="InterPro" id="IPR017907">
    <property type="entry name" value="Znf_RING_CS"/>
</dbReference>
<evidence type="ECO:0000256" key="1">
    <source>
        <dbReference type="ARBA" id="ARBA00022723"/>
    </source>
</evidence>
<dbReference type="PROSITE" id="PS50089">
    <property type="entry name" value="ZF_RING_2"/>
    <property type="match status" value="1"/>
</dbReference>
<protein>
    <recommendedName>
        <fullName evidence="5">RING-type domain-containing protein</fullName>
    </recommendedName>
</protein>
<keyword evidence="3" id="KW-0862">Zinc</keyword>
<keyword evidence="2 4" id="KW-0863">Zinc-finger</keyword>
<feature type="domain" description="RING-type" evidence="5">
    <location>
        <begin position="101"/>
        <end position="150"/>
    </location>
</feature>
<dbReference type="EMBL" id="KZ293651">
    <property type="protein sequence ID" value="PBK96018.1"/>
    <property type="molecule type" value="Genomic_DNA"/>
</dbReference>
<evidence type="ECO:0000256" key="3">
    <source>
        <dbReference type="ARBA" id="ARBA00022833"/>
    </source>
</evidence>
<dbReference type="PROSITE" id="PS00518">
    <property type="entry name" value="ZF_RING_1"/>
    <property type="match status" value="1"/>
</dbReference>
<evidence type="ECO:0000313" key="6">
    <source>
        <dbReference type="EMBL" id="PBK96018.1"/>
    </source>
</evidence>
<dbReference type="SUPFAM" id="SSF57850">
    <property type="entry name" value="RING/U-box"/>
    <property type="match status" value="1"/>
</dbReference>
<proteinExistence type="predicted"/>
<keyword evidence="7" id="KW-1185">Reference proteome</keyword>
<dbReference type="SMART" id="SM00184">
    <property type="entry name" value="RING"/>
    <property type="match status" value="1"/>
</dbReference>
<reference evidence="7" key="1">
    <citation type="journal article" date="2017" name="Nat. Ecol. Evol.">
        <title>Genome expansion and lineage-specific genetic innovations in the forest pathogenic fungi Armillaria.</title>
        <authorList>
            <person name="Sipos G."/>
            <person name="Prasanna A.N."/>
            <person name="Walter M.C."/>
            <person name="O'Connor E."/>
            <person name="Balint B."/>
            <person name="Krizsan K."/>
            <person name="Kiss B."/>
            <person name="Hess J."/>
            <person name="Varga T."/>
            <person name="Slot J."/>
            <person name="Riley R."/>
            <person name="Boka B."/>
            <person name="Rigling D."/>
            <person name="Barry K."/>
            <person name="Lee J."/>
            <person name="Mihaltcheva S."/>
            <person name="LaButti K."/>
            <person name="Lipzen A."/>
            <person name="Waldron R."/>
            <person name="Moloney N.M."/>
            <person name="Sperisen C."/>
            <person name="Kredics L."/>
            <person name="Vagvoelgyi C."/>
            <person name="Patrignani A."/>
            <person name="Fitzpatrick D."/>
            <person name="Nagy I."/>
            <person name="Doyle S."/>
            <person name="Anderson J.B."/>
            <person name="Grigoriev I.V."/>
            <person name="Gueldener U."/>
            <person name="Muensterkoetter M."/>
            <person name="Nagy L.G."/>
        </authorList>
    </citation>
    <scope>NUCLEOTIDE SEQUENCE [LARGE SCALE GENOMIC DNA]</scope>
    <source>
        <strain evidence="7">Ar21-2</strain>
    </source>
</reference>
<dbReference type="OrthoDB" id="6105938at2759"/>
<dbReference type="Proteomes" id="UP000217790">
    <property type="component" value="Unassembled WGS sequence"/>
</dbReference>
<gene>
    <name evidence="6" type="ORF">ARMGADRAFT_1077528</name>
</gene>
<dbReference type="Pfam" id="PF00097">
    <property type="entry name" value="zf-C3HC4"/>
    <property type="match status" value="1"/>
</dbReference>
<evidence type="ECO:0000259" key="5">
    <source>
        <dbReference type="PROSITE" id="PS50089"/>
    </source>
</evidence>
<evidence type="ECO:0000256" key="2">
    <source>
        <dbReference type="ARBA" id="ARBA00022771"/>
    </source>
</evidence>